<sequence>MLFPYFLRSSSFHSAASLLSGSSPSFPLTAALLVFFAISFTPPPPPPRVSPPQGLSSSCVAAAIETLIRRRCCRIRQALCQGHVLQFLQHSRVYLLNQAQSSSNMLRIWRPCSTLPTLSLFSFPPSLTNHRAPPSLIRHSQISLSLRSFFLSLSFLMDADLGLIQFGRFNYVKGAKEITALHAF</sequence>
<proteinExistence type="predicted"/>
<dbReference type="EMBL" id="JAYWIO010000002">
    <property type="protein sequence ID" value="KAK7280985.1"/>
    <property type="molecule type" value="Genomic_DNA"/>
</dbReference>
<reference evidence="1 2" key="1">
    <citation type="submission" date="2024-01" db="EMBL/GenBank/DDBJ databases">
        <title>The genomes of 5 underutilized Papilionoideae crops provide insights into root nodulation and disease resistanc.</title>
        <authorList>
            <person name="Yuan L."/>
        </authorList>
    </citation>
    <scope>NUCLEOTIDE SEQUENCE [LARGE SCALE GENOMIC DNA]</scope>
    <source>
        <strain evidence="1">ZHUSHIDOU_FW_LH</strain>
        <tissue evidence="1">Leaf</tissue>
    </source>
</reference>
<organism evidence="1 2">
    <name type="scientific">Crotalaria pallida</name>
    <name type="common">Smooth rattlebox</name>
    <name type="synonym">Crotalaria striata</name>
    <dbReference type="NCBI Taxonomy" id="3830"/>
    <lineage>
        <taxon>Eukaryota</taxon>
        <taxon>Viridiplantae</taxon>
        <taxon>Streptophyta</taxon>
        <taxon>Embryophyta</taxon>
        <taxon>Tracheophyta</taxon>
        <taxon>Spermatophyta</taxon>
        <taxon>Magnoliopsida</taxon>
        <taxon>eudicotyledons</taxon>
        <taxon>Gunneridae</taxon>
        <taxon>Pentapetalae</taxon>
        <taxon>rosids</taxon>
        <taxon>fabids</taxon>
        <taxon>Fabales</taxon>
        <taxon>Fabaceae</taxon>
        <taxon>Papilionoideae</taxon>
        <taxon>50 kb inversion clade</taxon>
        <taxon>genistoids sensu lato</taxon>
        <taxon>core genistoids</taxon>
        <taxon>Crotalarieae</taxon>
        <taxon>Crotalaria</taxon>
    </lineage>
</organism>
<gene>
    <name evidence="1" type="ORF">RIF29_08597</name>
</gene>
<evidence type="ECO:0000313" key="2">
    <source>
        <dbReference type="Proteomes" id="UP001372338"/>
    </source>
</evidence>
<dbReference type="Proteomes" id="UP001372338">
    <property type="component" value="Unassembled WGS sequence"/>
</dbReference>
<dbReference type="AlphaFoldDB" id="A0AAN9FQZ3"/>
<evidence type="ECO:0000313" key="1">
    <source>
        <dbReference type="EMBL" id="KAK7280985.1"/>
    </source>
</evidence>
<protein>
    <submittedName>
        <fullName evidence="1">Uncharacterized protein</fullName>
    </submittedName>
</protein>
<comment type="caution">
    <text evidence="1">The sequence shown here is derived from an EMBL/GenBank/DDBJ whole genome shotgun (WGS) entry which is preliminary data.</text>
</comment>
<accession>A0AAN9FQZ3</accession>
<name>A0AAN9FQZ3_CROPI</name>
<keyword evidence="2" id="KW-1185">Reference proteome</keyword>